<dbReference type="EnsemblPlants" id="LPERR08G00550.1">
    <property type="protein sequence ID" value="LPERR08G00550.1"/>
    <property type="gene ID" value="LPERR08G00550"/>
</dbReference>
<reference evidence="3" key="2">
    <citation type="submission" date="2013-12" db="EMBL/GenBank/DDBJ databases">
        <authorList>
            <person name="Yu Y."/>
            <person name="Lee S."/>
            <person name="de Baynast K."/>
            <person name="Wissotski M."/>
            <person name="Liu L."/>
            <person name="Talag J."/>
            <person name="Goicoechea J."/>
            <person name="Angelova A."/>
            <person name="Jetty R."/>
            <person name="Kudrna D."/>
            <person name="Golser W."/>
            <person name="Rivera L."/>
            <person name="Zhang J."/>
            <person name="Wing R."/>
        </authorList>
    </citation>
    <scope>NUCLEOTIDE SEQUENCE</scope>
</reference>
<dbReference type="Proteomes" id="UP000032180">
    <property type="component" value="Chromosome 8"/>
</dbReference>
<reference evidence="2" key="3">
    <citation type="submission" date="2015-04" db="UniProtKB">
        <authorList>
            <consortium name="EnsemblPlants"/>
        </authorList>
    </citation>
    <scope>IDENTIFICATION</scope>
</reference>
<accession>A0A0D9X3I2</accession>
<evidence type="ECO:0000313" key="2">
    <source>
        <dbReference type="EnsemblPlants" id="LPERR08G00550.1"/>
    </source>
</evidence>
<evidence type="ECO:0000256" key="1">
    <source>
        <dbReference type="SAM" id="MobiDB-lite"/>
    </source>
</evidence>
<dbReference type="HOGENOM" id="CLU_2708410_0_0_1"/>
<feature type="region of interest" description="Disordered" evidence="1">
    <location>
        <begin position="1"/>
        <end position="73"/>
    </location>
</feature>
<organism evidence="2 3">
    <name type="scientific">Leersia perrieri</name>
    <dbReference type="NCBI Taxonomy" id="77586"/>
    <lineage>
        <taxon>Eukaryota</taxon>
        <taxon>Viridiplantae</taxon>
        <taxon>Streptophyta</taxon>
        <taxon>Embryophyta</taxon>
        <taxon>Tracheophyta</taxon>
        <taxon>Spermatophyta</taxon>
        <taxon>Magnoliopsida</taxon>
        <taxon>Liliopsida</taxon>
        <taxon>Poales</taxon>
        <taxon>Poaceae</taxon>
        <taxon>BOP clade</taxon>
        <taxon>Oryzoideae</taxon>
        <taxon>Oryzeae</taxon>
        <taxon>Oryzinae</taxon>
        <taxon>Leersia</taxon>
    </lineage>
</organism>
<protein>
    <submittedName>
        <fullName evidence="2">Uncharacterized protein</fullName>
    </submittedName>
</protein>
<dbReference type="Gramene" id="LPERR08G00550.1">
    <property type="protein sequence ID" value="LPERR08G00550.1"/>
    <property type="gene ID" value="LPERR08G00550"/>
</dbReference>
<keyword evidence="3" id="KW-1185">Reference proteome</keyword>
<proteinExistence type="predicted"/>
<evidence type="ECO:0000313" key="3">
    <source>
        <dbReference type="Proteomes" id="UP000032180"/>
    </source>
</evidence>
<name>A0A0D9X3I2_9ORYZ</name>
<reference evidence="2 3" key="1">
    <citation type="submission" date="2012-08" db="EMBL/GenBank/DDBJ databases">
        <title>Oryza genome evolution.</title>
        <authorList>
            <person name="Wing R.A."/>
        </authorList>
    </citation>
    <scope>NUCLEOTIDE SEQUENCE</scope>
</reference>
<sequence>MPTLTGQDGGEAKFGSSSSINCKTPPPCIKPSADGQGERSPLAGDCISPPPPPHSPCALPVAVAPQQRQPNPS</sequence>
<dbReference type="AlphaFoldDB" id="A0A0D9X3I2"/>